<keyword evidence="13" id="KW-1185">Reference proteome</keyword>
<keyword evidence="6" id="KW-0145">Chemotaxis</keyword>
<keyword evidence="7" id="KW-1005">Bacterial flagellum biogenesis</keyword>
<keyword evidence="5" id="KW-1003">Cell membrane</keyword>
<evidence type="ECO:0000256" key="3">
    <source>
        <dbReference type="ARBA" id="ARBA00020392"/>
    </source>
</evidence>
<keyword evidence="9" id="KW-0472">Membrane</keyword>
<sequence>MAANNKQLETLLKFEQKKEEQAANTLRNAEHDYQQNLNRLQSVADYRLEYMNRLSQRSLQGVDSATYNHYHAFISKLDYASEQVKIAMHQAKALVEQSKQRRIKQRQKVQAVEMLTDKRNIALMKVESKKEQSMFDEISTQQFLRRISQF</sequence>
<evidence type="ECO:0000313" key="12">
    <source>
        <dbReference type="EMBL" id="MCI2284610.1"/>
    </source>
</evidence>
<evidence type="ECO:0000256" key="8">
    <source>
        <dbReference type="ARBA" id="ARBA00022927"/>
    </source>
</evidence>
<comment type="caution">
    <text evidence="12">The sequence shown here is derived from an EMBL/GenBank/DDBJ whole genome shotgun (WGS) entry which is preliminary data.</text>
</comment>
<evidence type="ECO:0000256" key="9">
    <source>
        <dbReference type="ARBA" id="ARBA00023136"/>
    </source>
</evidence>
<evidence type="ECO:0000256" key="10">
    <source>
        <dbReference type="ARBA" id="ARBA00023225"/>
    </source>
</evidence>
<dbReference type="RefSeq" id="WP_242287091.1">
    <property type="nucleotide sequence ID" value="NZ_JAKKSL010000003.1"/>
</dbReference>
<keyword evidence="8" id="KW-0653">Protein transport</keyword>
<dbReference type="PANTHER" id="PTHR38786">
    <property type="entry name" value="FLAGELLAR FLIJ PROTEIN"/>
    <property type="match status" value="1"/>
</dbReference>
<dbReference type="NCBIfam" id="TIGR02473">
    <property type="entry name" value="flagell_FliJ"/>
    <property type="match status" value="1"/>
</dbReference>
<reference evidence="12" key="1">
    <citation type="submission" date="2022-01" db="EMBL/GenBank/DDBJ databases">
        <title>Colwellia maritima, isolated from seawater.</title>
        <authorList>
            <person name="Kristyanto S."/>
            <person name="Jung J."/>
            <person name="Jeon C.O."/>
        </authorList>
    </citation>
    <scope>NUCLEOTIDE SEQUENCE</scope>
    <source>
        <strain evidence="12">MSW7</strain>
    </source>
</reference>
<evidence type="ECO:0000256" key="7">
    <source>
        <dbReference type="ARBA" id="ARBA00022795"/>
    </source>
</evidence>
<dbReference type="InterPro" id="IPR053716">
    <property type="entry name" value="Flag_assembly_chemotaxis_eff"/>
</dbReference>
<evidence type="ECO:0000256" key="6">
    <source>
        <dbReference type="ARBA" id="ARBA00022500"/>
    </source>
</evidence>
<keyword evidence="11" id="KW-0175">Coiled coil</keyword>
<feature type="coiled-coil region" evidence="11">
    <location>
        <begin position="5"/>
        <end position="32"/>
    </location>
</feature>
<dbReference type="Pfam" id="PF02050">
    <property type="entry name" value="FliJ"/>
    <property type="match status" value="1"/>
</dbReference>
<dbReference type="InterPro" id="IPR012823">
    <property type="entry name" value="Flagell_FliJ"/>
</dbReference>
<evidence type="ECO:0000256" key="4">
    <source>
        <dbReference type="ARBA" id="ARBA00022448"/>
    </source>
</evidence>
<dbReference type="Gene3D" id="1.10.287.1700">
    <property type="match status" value="1"/>
</dbReference>
<keyword evidence="10" id="KW-1006">Bacterial flagellum protein export</keyword>
<keyword evidence="12" id="KW-0282">Flagellum</keyword>
<keyword evidence="12" id="KW-0969">Cilium</keyword>
<evidence type="ECO:0000256" key="2">
    <source>
        <dbReference type="ARBA" id="ARBA00010004"/>
    </source>
</evidence>
<organism evidence="12 13">
    <name type="scientific">Colwellia maritima</name>
    <dbReference type="NCBI Taxonomy" id="2912588"/>
    <lineage>
        <taxon>Bacteria</taxon>
        <taxon>Pseudomonadati</taxon>
        <taxon>Pseudomonadota</taxon>
        <taxon>Gammaproteobacteria</taxon>
        <taxon>Alteromonadales</taxon>
        <taxon>Colwelliaceae</taxon>
        <taxon>Colwellia</taxon>
    </lineage>
</organism>
<comment type="similarity">
    <text evidence="2">Belongs to the FliJ family.</text>
</comment>
<evidence type="ECO:0000256" key="5">
    <source>
        <dbReference type="ARBA" id="ARBA00022475"/>
    </source>
</evidence>
<evidence type="ECO:0000313" key="13">
    <source>
        <dbReference type="Proteomes" id="UP001139646"/>
    </source>
</evidence>
<dbReference type="Proteomes" id="UP001139646">
    <property type="component" value="Unassembled WGS sequence"/>
</dbReference>
<proteinExistence type="inferred from homology"/>
<name>A0ABS9X3F5_9GAMM</name>
<dbReference type="InterPro" id="IPR052570">
    <property type="entry name" value="FliJ"/>
</dbReference>
<keyword evidence="4" id="KW-0813">Transport</keyword>
<accession>A0ABS9X3F5</accession>
<dbReference type="PANTHER" id="PTHR38786:SF1">
    <property type="entry name" value="FLAGELLAR FLIJ PROTEIN"/>
    <property type="match status" value="1"/>
</dbReference>
<dbReference type="EMBL" id="JAKKSL010000003">
    <property type="protein sequence ID" value="MCI2284610.1"/>
    <property type="molecule type" value="Genomic_DNA"/>
</dbReference>
<keyword evidence="12" id="KW-0966">Cell projection</keyword>
<comment type="subcellular location">
    <subcellularLocation>
        <location evidence="1">Cell membrane</location>
        <topology evidence="1">Peripheral membrane protein</topology>
        <orientation evidence="1">Cytoplasmic side</orientation>
    </subcellularLocation>
</comment>
<gene>
    <name evidence="12" type="primary">fliJ</name>
    <name evidence="12" type="ORF">L3081_15945</name>
</gene>
<protein>
    <recommendedName>
        <fullName evidence="3">Flagellar FliJ protein</fullName>
    </recommendedName>
</protein>
<dbReference type="PRINTS" id="PR01004">
    <property type="entry name" value="FLGFLIJ"/>
</dbReference>
<dbReference type="InterPro" id="IPR018006">
    <property type="entry name" value="Flag_FliJ_proteobac"/>
</dbReference>
<evidence type="ECO:0000256" key="11">
    <source>
        <dbReference type="SAM" id="Coils"/>
    </source>
</evidence>
<evidence type="ECO:0000256" key="1">
    <source>
        <dbReference type="ARBA" id="ARBA00004413"/>
    </source>
</evidence>